<accession>A0A1H5RP57</accession>
<dbReference type="RefSeq" id="WP_103922766.1">
    <property type="nucleotide sequence ID" value="NZ_BBFN01000031.1"/>
</dbReference>
<dbReference type="AlphaFoldDB" id="A0A1H5RP57"/>
<protein>
    <submittedName>
        <fullName evidence="2">Predicted peroxiredoxin</fullName>
    </submittedName>
</protein>
<dbReference type="InterPro" id="IPR003787">
    <property type="entry name" value="Sulphur_relay_DsrE/F-like"/>
</dbReference>
<feature type="chain" id="PRO_5009283207" evidence="1">
    <location>
        <begin position="27"/>
        <end position="152"/>
    </location>
</feature>
<sequence>MKALLLIKSFLLISLVSFSTNSFAQAENEKDGPLKILIHITNGPENPTTAALGFLVAKTAVEEGHTVMLFLAGDAVQLLRNDVLDNLAGLGTGKLRDHYDSIVRSGGKFYLSGMSSKARGLTEADLKDKPYEFALPKVLLQLSIDSDRMFVY</sequence>
<proteinExistence type="predicted"/>
<dbReference type="InterPro" id="IPR027396">
    <property type="entry name" value="DsrEFH-like"/>
</dbReference>
<dbReference type="Gene3D" id="3.40.1260.10">
    <property type="entry name" value="DsrEFH-like"/>
    <property type="match status" value="1"/>
</dbReference>
<feature type="signal peptide" evidence="1">
    <location>
        <begin position="1"/>
        <end position="26"/>
    </location>
</feature>
<dbReference type="OrthoDB" id="9812053at2"/>
<evidence type="ECO:0000313" key="3">
    <source>
        <dbReference type="Proteomes" id="UP000236736"/>
    </source>
</evidence>
<gene>
    <name evidence="2" type="ORF">SAMN03080598_00016</name>
</gene>
<dbReference type="Pfam" id="PF02635">
    <property type="entry name" value="DsrE"/>
    <property type="match status" value="1"/>
</dbReference>
<keyword evidence="3" id="KW-1185">Reference proteome</keyword>
<keyword evidence="1" id="KW-0732">Signal</keyword>
<organism evidence="2 3">
    <name type="scientific">Algoriphagus boritolerans DSM 17298 = JCM 18970</name>
    <dbReference type="NCBI Taxonomy" id="1120964"/>
    <lineage>
        <taxon>Bacteria</taxon>
        <taxon>Pseudomonadati</taxon>
        <taxon>Bacteroidota</taxon>
        <taxon>Cytophagia</taxon>
        <taxon>Cytophagales</taxon>
        <taxon>Cyclobacteriaceae</taxon>
        <taxon>Algoriphagus</taxon>
    </lineage>
</organism>
<evidence type="ECO:0000313" key="2">
    <source>
        <dbReference type="EMBL" id="SEF39904.1"/>
    </source>
</evidence>
<dbReference type="SUPFAM" id="SSF75169">
    <property type="entry name" value="DsrEFH-like"/>
    <property type="match status" value="1"/>
</dbReference>
<name>A0A1H5RP57_9BACT</name>
<reference evidence="3" key="1">
    <citation type="submission" date="2016-10" db="EMBL/GenBank/DDBJ databases">
        <authorList>
            <person name="Varghese N."/>
            <person name="Submissions S."/>
        </authorList>
    </citation>
    <scope>NUCLEOTIDE SEQUENCE [LARGE SCALE GENOMIC DNA]</scope>
    <source>
        <strain evidence="3">DSM 17298</strain>
    </source>
</reference>
<dbReference type="Proteomes" id="UP000236736">
    <property type="component" value="Unassembled WGS sequence"/>
</dbReference>
<dbReference type="EMBL" id="FNVR01000001">
    <property type="protein sequence ID" value="SEF39904.1"/>
    <property type="molecule type" value="Genomic_DNA"/>
</dbReference>
<dbReference type="STRING" id="1120964.GCA_001313265_05192"/>
<evidence type="ECO:0000256" key="1">
    <source>
        <dbReference type="SAM" id="SignalP"/>
    </source>
</evidence>